<feature type="domain" description="Protein kinase" evidence="10">
    <location>
        <begin position="45"/>
        <end position="317"/>
    </location>
</feature>
<evidence type="ECO:0000256" key="1">
    <source>
        <dbReference type="ARBA" id="ARBA00012513"/>
    </source>
</evidence>
<comment type="catalytic activity">
    <reaction evidence="8">
        <text>L-seryl-[protein] + ATP = O-phospho-L-seryl-[protein] + ADP + H(+)</text>
        <dbReference type="Rhea" id="RHEA:17989"/>
        <dbReference type="Rhea" id="RHEA-COMP:9863"/>
        <dbReference type="Rhea" id="RHEA-COMP:11604"/>
        <dbReference type="ChEBI" id="CHEBI:15378"/>
        <dbReference type="ChEBI" id="CHEBI:29999"/>
        <dbReference type="ChEBI" id="CHEBI:30616"/>
        <dbReference type="ChEBI" id="CHEBI:83421"/>
        <dbReference type="ChEBI" id="CHEBI:456216"/>
        <dbReference type="EC" id="2.7.11.1"/>
    </reaction>
</comment>
<feature type="compositionally biased region" description="Basic and acidic residues" evidence="9">
    <location>
        <begin position="322"/>
        <end position="334"/>
    </location>
</feature>
<dbReference type="GO" id="GO:0005737">
    <property type="term" value="C:cytoplasm"/>
    <property type="evidence" value="ECO:0007669"/>
    <property type="project" value="TreeGrafter"/>
</dbReference>
<dbReference type="InterPro" id="IPR000719">
    <property type="entry name" value="Prot_kinase_dom"/>
</dbReference>
<evidence type="ECO:0000256" key="8">
    <source>
        <dbReference type="ARBA" id="ARBA00048679"/>
    </source>
</evidence>
<gene>
    <name evidence="11" type="ORF">KFE25_002886</name>
</gene>
<dbReference type="EC" id="2.7.11.1" evidence="1"/>
<evidence type="ECO:0000256" key="9">
    <source>
        <dbReference type="SAM" id="MobiDB-lite"/>
    </source>
</evidence>
<accession>A0A8J6CAJ0</accession>
<keyword evidence="2" id="KW-0723">Serine/threonine-protein kinase</keyword>
<dbReference type="Pfam" id="PF00069">
    <property type="entry name" value="Pkinase"/>
    <property type="match status" value="1"/>
</dbReference>
<evidence type="ECO:0000256" key="4">
    <source>
        <dbReference type="ARBA" id="ARBA00022741"/>
    </source>
</evidence>
<evidence type="ECO:0000256" key="3">
    <source>
        <dbReference type="ARBA" id="ARBA00022679"/>
    </source>
</evidence>
<evidence type="ECO:0000259" key="10">
    <source>
        <dbReference type="PROSITE" id="PS50011"/>
    </source>
</evidence>
<sequence length="685" mass="71759">MDLDKLQSFGTLLTQRGQKLLDGIKSGAELLKFRPQIVTVGELRLITTSLIAEGGYSFVYTARELTSGVEQGRMFALKKVIAQDTDTIDIGRAEMHLLQTLPPHPHIIRYFGGSIENKERGITELYMVLEYCPHGSLIELVLPGRPQLAEPKLLSIFHSVCKAVAHLHSQTPPIAHRDLKLENVLCNANGLYKLCDFGSVTTRRVTLESRAERLREEETIQRFSTLMYRAPEMVNLYLGHPITEAVDVWALGCILYTLAFHKHPFDSGSELQIVNATVSFPPASPYVPDVHALINYALEPDPTKRPTVFELIERVAARRAAQMDDKVARADERQQQPSRSESTEIGGCFPLRARRSDAHERWREASAARTTLPAYGDVDGDGPSEAEQRQQLPQRQTMDQAMDNGAPVWDAFGAFARGSDGGQEPSERTLAHNEVGDLLGGDPLPAPAAAPHDALSRASSLAARTPACAASAGGACAGTCADGGSGLVAFPPIVAPLPPPAGELFVQSGRLESFGAAPLVADMTAAPLPARAGSAGSAGAPADGARGGGAADAFWSGAADAGTGGLAWSGAAGTAGAYAGDARADGAFGGSGALVDFGLASPLRRDAANAPQQPPPAAAQPPIGDGGGGGGEHLEWDILMASAPPLDAPLAAAGRGEALLGGASHGSVDTDFDDFMAAPPPAIGV</sequence>
<evidence type="ECO:0000256" key="6">
    <source>
        <dbReference type="ARBA" id="ARBA00022840"/>
    </source>
</evidence>
<dbReference type="OMA" id="LEWDILM"/>
<dbReference type="InterPro" id="IPR011009">
    <property type="entry name" value="Kinase-like_dom_sf"/>
</dbReference>
<dbReference type="PANTHER" id="PTHR22967:SF57">
    <property type="entry name" value="AUXILIN, ISOFORM A-RELATED"/>
    <property type="match status" value="1"/>
</dbReference>
<dbReference type="GO" id="GO:0004674">
    <property type="term" value="F:protein serine/threonine kinase activity"/>
    <property type="evidence" value="ECO:0007669"/>
    <property type="project" value="UniProtKB-KW"/>
</dbReference>
<reference evidence="11" key="1">
    <citation type="submission" date="2021-05" db="EMBL/GenBank/DDBJ databases">
        <title>The genome of the haptophyte Pavlova lutheri (Diacronema luteri, Pavlovales) - a model for lipid biosynthesis in eukaryotic algae.</title>
        <authorList>
            <person name="Hulatt C.J."/>
            <person name="Posewitz M.C."/>
        </authorList>
    </citation>
    <scope>NUCLEOTIDE SEQUENCE</scope>
    <source>
        <strain evidence="11">NIVA-4/92</strain>
    </source>
</reference>
<name>A0A8J6CAJ0_DIALT</name>
<feature type="compositionally biased region" description="Basic and acidic residues" evidence="9">
    <location>
        <begin position="354"/>
        <end position="366"/>
    </location>
</feature>
<evidence type="ECO:0000256" key="5">
    <source>
        <dbReference type="ARBA" id="ARBA00022777"/>
    </source>
</evidence>
<dbReference type="OrthoDB" id="1717591at2759"/>
<feature type="region of interest" description="Disordered" evidence="9">
    <location>
        <begin position="322"/>
        <end position="398"/>
    </location>
</feature>
<feature type="region of interest" description="Disordered" evidence="9">
    <location>
        <begin position="606"/>
        <end position="634"/>
    </location>
</feature>
<dbReference type="InterPro" id="IPR008271">
    <property type="entry name" value="Ser/Thr_kinase_AS"/>
</dbReference>
<keyword evidence="12" id="KW-1185">Reference proteome</keyword>
<dbReference type="PROSITE" id="PS00108">
    <property type="entry name" value="PROTEIN_KINASE_ST"/>
    <property type="match status" value="1"/>
</dbReference>
<dbReference type="Proteomes" id="UP000751190">
    <property type="component" value="Unassembled WGS sequence"/>
</dbReference>
<dbReference type="PROSITE" id="PS50011">
    <property type="entry name" value="PROTEIN_KINASE_DOM"/>
    <property type="match status" value="1"/>
</dbReference>
<dbReference type="SUPFAM" id="SSF56112">
    <property type="entry name" value="Protein kinase-like (PK-like)"/>
    <property type="match status" value="1"/>
</dbReference>
<keyword evidence="6" id="KW-0067">ATP-binding</keyword>
<comment type="caution">
    <text evidence="11">The sequence shown here is derived from an EMBL/GenBank/DDBJ whole genome shotgun (WGS) entry which is preliminary data.</text>
</comment>
<evidence type="ECO:0000313" key="12">
    <source>
        <dbReference type="Proteomes" id="UP000751190"/>
    </source>
</evidence>
<evidence type="ECO:0000313" key="11">
    <source>
        <dbReference type="EMBL" id="KAG8465579.1"/>
    </source>
</evidence>
<dbReference type="GO" id="GO:0005524">
    <property type="term" value="F:ATP binding"/>
    <property type="evidence" value="ECO:0007669"/>
    <property type="project" value="UniProtKB-KW"/>
</dbReference>
<evidence type="ECO:0000256" key="7">
    <source>
        <dbReference type="ARBA" id="ARBA00047899"/>
    </source>
</evidence>
<dbReference type="Gene3D" id="1.10.510.10">
    <property type="entry name" value="Transferase(Phosphotransferase) domain 1"/>
    <property type="match status" value="1"/>
</dbReference>
<comment type="catalytic activity">
    <reaction evidence="7">
        <text>L-threonyl-[protein] + ATP = O-phospho-L-threonyl-[protein] + ADP + H(+)</text>
        <dbReference type="Rhea" id="RHEA:46608"/>
        <dbReference type="Rhea" id="RHEA-COMP:11060"/>
        <dbReference type="Rhea" id="RHEA-COMP:11605"/>
        <dbReference type="ChEBI" id="CHEBI:15378"/>
        <dbReference type="ChEBI" id="CHEBI:30013"/>
        <dbReference type="ChEBI" id="CHEBI:30616"/>
        <dbReference type="ChEBI" id="CHEBI:61977"/>
        <dbReference type="ChEBI" id="CHEBI:456216"/>
        <dbReference type="EC" id="2.7.11.1"/>
    </reaction>
</comment>
<dbReference type="PANTHER" id="PTHR22967">
    <property type="entry name" value="SERINE/THREONINE PROTEIN KINASE"/>
    <property type="match status" value="1"/>
</dbReference>
<keyword evidence="3" id="KW-0808">Transferase</keyword>
<dbReference type="SMART" id="SM00220">
    <property type="entry name" value="S_TKc"/>
    <property type="match status" value="1"/>
</dbReference>
<feature type="compositionally biased region" description="Polar residues" evidence="9">
    <location>
        <begin position="389"/>
        <end position="398"/>
    </location>
</feature>
<evidence type="ECO:0000256" key="2">
    <source>
        <dbReference type="ARBA" id="ARBA00022527"/>
    </source>
</evidence>
<organism evidence="11 12">
    <name type="scientific">Diacronema lutheri</name>
    <name type="common">Unicellular marine alga</name>
    <name type="synonym">Monochrysis lutheri</name>
    <dbReference type="NCBI Taxonomy" id="2081491"/>
    <lineage>
        <taxon>Eukaryota</taxon>
        <taxon>Haptista</taxon>
        <taxon>Haptophyta</taxon>
        <taxon>Pavlovophyceae</taxon>
        <taxon>Pavlovales</taxon>
        <taxon>Pavlovaceae</taxon>
        <taxon>Diacronema</taxon>
    </lineage>
</organism>
<dbReference type="AlphaFoldDB" id="A0A8J6CAJ0"/>
<proteinExistence type="predicted"/>
<keyword evidence="4" id="KW-0547">Nucleotide-binding</keyword>
<protein>
    <recommendedName>
        <fullName evidence="1">non-specific serine/threonine protein kinase</fullName>
        <ecNumber evidence="1">2.7.11.1</ecNumber>
    </recommendedName>
</protein>
<dbReference type="EMBL" id="JAGTXO010000010">
    <property type="protein sequence ID" value="KAG8465579.1"/>
    <property type="molecule type" value="Genomic_DNA"/>
</dbReference>
<keyword evidence="5" id="KW-0418">Kinase</keyword>